<sequence length="188" mass="20977">MKLSFFCVGMVLLPCLASCIKTANKTASQTNKCGDAQATAITVATYSDWKKFKTPITVGDVIYHVNYKENINGSHLSRMNLITEVDVLCLSEPPLINSIVTLKQVDTSIHNRVVIFEDTNQLVIPESFSGATSSHSDYYAWHNTTNPDTIVVVNSISFPWLGGWSYDSAFIFSRLDQWSLSINYKLPK</sequence>
<evidence type="ECO:0000256" key="1">
    <source>
        <dbReference type="SAM" id="SignalP"/>
    </source>
</evidence>
<feature type="signal peptide" evidence="1">
    <location>
        <begin position="1"/>
        <end position="17"/>
    </location>
</feature>
<evidence type="ECO:0000313" key="3">
    <source>
        <dbReference type="Proteomes" id="UP000607559"/>
    </source>
</evidence>
<organism evidence="2 3">
    <name type="scientific">Puia dinghuensis</name>
    <dbReference type="NCBI Taxonomy" id="1792502"/>
    <lineage>
        <taxon>Bacteria</taxon>
        <taxon>Pseudomonadati</taxon>
        <taxon>Bacteroidota</taxon>
        <taxon>Chitinophagia</taxon>
        <taxon>Chitinophagales</taxon>
        <taxon>Chitinophagaceae</taxon>
        <taxon>Puia</taxon>
    </lineage>
</organism>
<feature type="chain" id="PRO_5035231673" evidence="1">
    <location>
        <begin position="18"/>
        <end position="188"/>
    </location>
</feature>
<keyword evidence="3" id="KW-1185">Reference proteome</keyword>
<reference evidence="2" key="2">
    <citation type="submission" date="2020-09" db="EMBL/GenBank/DDBJ databases">
        <authorList>
            <person name="Sun Q."/>
            <person name="Zhou Y."/>
        </authorList>
    </citation>
    <scope>NUCLEOTIDE SEQUENCE</scope>
    <source>
        <strain evidence="2">CGMCC 1.15448</strain>
    </source>
</reference>
<gene>
    <name evidence="2" type="ORF">GCM10011511_48220</name>
</gene>
<evidence type="ECO:0000313" key="2">
    <source>
        <dbReference type="EMBL" id="GGB18773.1"/>
    </source>
</evidence>
<dbReference type="Proteomes" id="UP000607559">
    <property type="component" value="Unassembled WGS sequence"/>
</dbReference>
<protein>
    <submittedName>
        <fullName evidence="2">Uncharacterized protein</fullName>
    </submittedName>
</protein>
<name>A0A8J2XWC8_9BACT</name>
<dbReference type="AlphaFoldDB" id="A0A8J2XWC8"/>
<comment type="caution">
    <text evidence="2">The sequence shown here is derived from an EMBL/GenBank/DDBJ whole genome shotgun (WGS) entry which is preliminary data.</text>
</comment>
<dbReference type="EMBL" id="BMJC01000005">
    <property type="protein sequence ID" value="GGB18773.1"/>
    <property type="molecule type" value="Genomic_DNA"/>
</dbReference>
<keyword evidence="1" id="KW-0732">Signal</keyword>
<reference evidence="2" key="1">
    <citation type="journal article" date="2014" name="Int. J. Syst. Evol. Microbiol.">
        <title>Complete genome sequence of Corynebacterium casei LMG S-19264T (=DSM 44701T), isolated from a smear-ripened cheese.</title>
        <authorList>
            <consortium name="US DOE Joint Genome Institute (JGI-PGF)"/>
            <person name="Walter F."/>
            <person name="Albersmeier A."/>
            <person name="Kalinowski J."/>
            <person name="Ruckert C."/>
        </authorList>
    </citation>
    <scope>NUCLEOTIDE SEQUENCE</scope>
    <source>
        <strain evidence="2">CGMCC 1.15448</strain>
    </source>
</reference>
<proteinExistence type="predicted"/>
<accession>A0A8J2XWC8</accession>
<dbReference type="RefSeq" id="WP_188936614.1">
    <property type="nucleotide sequence ID" value="NZ_BMJC01000005.1"/>
</dbReference>